<evidence type="ECO:0000313" key="3">
    <source>
        <dbReference type="EMBL" id="RHA17432.1"/>
    </source>
</evidence>
<dbReference type="InterPro" id="IPR002656">
    <property type="entry name" value="Acyl_transf_3_dom"/>
</dbReference>
<organism evidence="3 6">
    <name type="scientific">Eubacterium ventriosum</name>
    <dbReference type="NCBI Taxonomy" id="39496"/>
    <lineage>
        <taxon>Bacteria</taxon>
        <taxon>Bacillati</taxon>
        <taxon>Bacillota</taxon>
        <taxon>Clostridia</taxon>
        <taxon>Eubacteriales</taxon>
        <taxon>Eubacteriaceae</taxon>
        <taxon>Eubacterium</taxon>
    </lineage>
</organism>
<dbReference type="PANTHER" id="PTHR37312">
    <property type="entry name" value="MEMBRANE-BOUND ACYLTRANSFERASE YKRP-RELATED"/>
    <property type="match status" value="1"/>
</dbReference>
<feature type="transmembrane region" description="Helical" evidence="1">
    <location>
        <begin position="162"/>
        <end position="180"/>
    </location>
</feature>
<feature type="domain" description="Acyltransferase 3" evidence="2">
    <location>
        <begin position="12"/>
        <end position="315"/>
    </location>
</feature>
<evidence type="ECO:0000259" key="2">
    <source>
        <dbReference type="Pfam" id="PF01757"/>
    </source>
</evidence>
<evidence type="ECO:0000256" key="1">
    <source>
        <dbReference type="SAM" id="Phobius"/>
    </source>
</evidence>
<dbReference type="Proteomes" id="UP000283314">
    <property type="component" value="Unassembled WGS sequence"/>
</dbReference>
<dbReference type="Proteomes" id="UP000284779">
    <property type="component" value="Unassembled WGS sequence"/>
</dbReference>
<protein>
    <recommendedName>
        <fullName evidence="2">Acyltransferase 3 domain-containing protein</fullName>
    </recommendedName>
</protein>
<keyword evidence="1" id="KW-1133">Transmembrane helix</keyword>
<name>A0A413R6B1_9FIRM</name>
<dbReference type="PANTHER" id="PTHR37312:SF1">
    <property type="entry name" value="MEMBRANE-BOUND ACYLTRANSFERASE YKRP-RELATED"/>
    <property type="match status" value="1"/>
</dbReference>
<gene>
    <name evidence="4" type="ORF">DW018_01810</name>
    <name evidence="3" type="ORF">DW944_09600</name>
</gene>
<feature type="transmembrane region" description="Helical" evidence="1">
    <location>
        <begin position="74"/>
        <end position="97"/>
    </location>
</feature>
<dbReference type="GO" id="GO:0016747">
    <property type="term" value="F:acyltransferase activity, transferring groups other than amino-acyl groups"/>
    <property type="evidence" value="ECO:0007669"/>
    <property type="project" value="InterPro"/>
</dbReference>
<dbReference type="InterPro" id="IPR052734">
    <property type="entry name" value="Nod_factor_acetyltransferase"/>
</dbReference>
<dbReference type="Pfam" id="PF01757">
    <property type="entry name" value="Acyl_transf_3"/>
    <property type="match status" value="1"/>
</dbReference>
<dbReference type="AlphaFoldDB" id="A0A413R6B1"/>
<keyword evidence="1" id="KW-0472">Membrane</keyword>
<comment type="caution">
    <text evidence="3">The sequence shown here is derived from an EMBL/GenBank/DDBJ whole genome shotgun (WGS) entry which is preliminary data.</text>
</comment>
<keyword evidence="1" id="KW-0812">Transmembrane</keyword>
<dbReference type="EMBL" id="QROT01000001">
    <property type="protein sequence ID" value="RHL48174.1"/>
    <property type="molecule type" value="Genomic_DNA"/>
</dbReference>
<feature type="transmembrane region" description="Helical" evidence="1">
    <location>
        <begin position="42"/>
        <end position="62"/>
    </location>
</feature>
<feature type="transmembrane region" description="Helical" evidence="1">
    <location>
        <begin position="235"/>
        <end position="254"/>
    </location>
</feature>
<feature type="transmembrane region" description="Helical" evidence="1">
    <location>
        <begin position="300"/>
        <end position="319"/>
    </location>
</feature>
<feature type="transmembrane region" description="Helical" evidence="1">
    <location>
        <begin position="109"/>
        <end position="126"/>
    </location>
</feature>
<accession>A0A413R6B1</accession>
<feature type="transmembrane region" description="Helical" evidence="1">
    <location>
        <begin position="133"/>
        <end position="150"/>
    </location>
</feature>
<evidence type="ECO:0000313" key="5">
    <source>
        <dbReference type="Proteomes" id="UP000283314"/>
    </source>
</evidence>
<dbReference type="RefSeq" id="WP_117971141.1">
    <property type="nucleotide sequence ID" value="NZ_CABJDQ010000001.1"/>
</dbReference>
<dbReference type="GeneID" id="66465966"/>
<keyword evidence="6" id="KW-1185">Reference proteome</keyword>
<evidence type="ECO:0000313" key="4">
    <source>
        <dbReference type="EMBL" id="RHL48174.1"/>
    </source>
</evidence>
<dbReference type="EMBL" id="QSFD01000009">
    <property type="protein sequence ID" value="RHA17432.1"/>
    <property type="molecule type" value="Genomic_DNA"/>
</dbReference>
<evidence type="ECO:0000313" key="6">
    <source>
        <dbReference type="Proteomes" id="UP000284779"/>
    </source>
</evidence>
<feature type="transmembrane region" description="Helical" evidence="1">
    <location>
        <begin position="274"/>
        <end position="294"/>
    </location>
</feature>
<reference evidence="5 6" key="1">
    <citation type="submission" date="2018-08" db="EMBL/GenBank/DDBJ databases">
        <title>A genome reference for cultivated species of the human gut microbiota.</title>
        <authorList>
            <person name="Zou Y."/>
            <person name="Xue W."/>
            <person name="Luo G."/>
        </authorList>
    </citation>
    <scope>NUCLEOTIDE SEQUENCE [LARGE SCALE GENOMIC DNA]</scope>
    <source>
        <strain evidence="4 5">AF37-4</strain>
        <strain evidence="3 6">AM44-11BH</strain>
    </source>
</reference>
<proteinExistence type="predicted"/>
<feature type="transmembrane region" description="Helical" evidence="1">
    <location>
        <begin position="192"/>
        <end position="215"/>
    </location>
</feature>
<sequence length="340" mass="40493">MEQKKGAGRIAKWDNARWILITLVVICHFFENYLGNPVANSLFFYVYTFHMPAFFLIAGLFSKKTVEDRRIDKVAPYILIYIFIKIVNWIVQMIIYGKYTSINWFVESGVAWFALAMFFMYIITFYTKRFKPVYGFVLSVVIAMILGYTVENTDIFCWMRIVNFYPFFYLGYVISIEDITKWLENKKIKVMAIISLITYFVICCVGIDKIFWLRFLLTGRSGYYRLEYGMAYGPLIRLGVYVISFFIVFMFLSIMPKRRFILSKIGQRSLSVYVFHYIFIYIYMASSLYKYLPYKYPNKWWLFIVAIGIVVTFICGTKWPDALCKWIMNSNIKYRKNAKQ</sequence>
<feature type="transmembrane region" description="Helical" evidence="1">
    <location>
        <begin position="18"/>
        <end position="36"/>
    </location>
</feature>